<organism evidence="1 2">
    <name type="scientific">Fusarium pseudograminearum (strain CS3096)</name>
    <name type="common">Wheat and barley crown-rot fungus</name>
    <dbReference type="NCBI Taxonomy" id="1028729"/>
    <lineage>
        <taxon>Eukaryota</taxon>
        <taxon>Fungi</taxon>
        <taxon>Dikarya</taxon>
        <taxon>Ascomycota</taxon>
        <taxon>Pezizomycotina</taxon>
        <taxon>Sordariomycetes</taxon>
        <taxon>Hypocreomycetidae</taxon>
        <taxon>Hypocreales</taxon>
        <taxon>Nectriaceae</taxon>
        <taxon>Fusarium</taxon>
    </lineage>
</organism>
<evidence type="ECO:0000313" key="1">
    <source>
        <dbReference type="EMBL" id="EKJ68546.1"/>
    </source>
</evidence>
<accession>K3UB07</accession>
<dbReference type="AlphaFoldDB" id="K3UB07"/>
<dbReference type="GeneID" id="20369893"/>
<dbReference type="RefSeq" id="XP_061844416.1">
    <property type="nucleotide sequence ID" value="XM_061988471.1"/>
</dbReference>
<dbReference type="Proteomes" id="UP000007978">
    <property type="component" value="Unassembled WGS sequence"/>
</dbReference>
<dbReference type="HOGENOM" id="CLU_222104_0_0_1"/>
<reference evidence="1 2" key="1">
    <citation type="journal article" date="2012" name="PLoS Pathog.">
        <title>Comparative pathogenomics reveals horizontally acquired novel virulence genes in fungi infecting cereal hosts.</title>
        <authorList>
            <person name="Gardiner D.M."/>
            <person name="McDonald M.C."/>
            <person name="Covarelli L."/>
            <person name="Solomon P.S."/>
            <person name="Rusu A.G."/>
            <person name="Marshall M."/>
            <person name="Kazan K."/>
            <person name="Chakraborty S."/>
            <person name="McDonald B.A."/>
            <person name="Manners J.M."/>
        </authorList>
    </citation>
    <scope>NUCLEOTIDE SEQUENCE [LARGE SCALE GENOMIC DNA]</scope>
    <source>
        <strain evidence="1 2">CS3096</strain>
    </source>
</reference>
<proteinExistence type="predicted"/>
<dbReference type="EMBL" id="AFNW01000544">
    <property type="protein sequence ID" value="EKJ68546.1"/>
    <property type="molecule type" value="Genomic_DNA"/>
</dbReference>
<protein>
    <submittedName>
        <fullName evidence="1">Uncharacterized protein</fullName>
    </submittedName>
</protein>
<sequence length="22" mass="2595">YYISISYSSLITKLKVIIETLF</sequence>
<evidence type="ECO:0000313" key="2">
    <source>
        <dbReference type="Proteomes" id="UP000007978"/>
    </source>
</evidence>
<keyword evidence="2" id="KW-1185">Reference proteome</keyword>
<comment type="caution">
    <text evidence="1">The sequence shown here is derived from an EMBL/GenBank/DDBJ whole genome shotgun (WGS) entry which is preliminary data.</text>
</comment>
<name>K3UB07_FUSPC</name>
<gene>
    <name evidence="1" type="ORF">FPSE_11276</name>
</gene>
<feature type="non-terminal residue" evidence="1">
    <location>
        <position position="1"/>
    </location>
</feature>